<feature type="compositionally biased region" description="Polar residues" evidence="3">
    <location>
        <begin position="645"/>
        <end position="656"/>
    </location>
</feature>
<dbReference type="InterPro" id="IPR017871">
    <property type="entry name" value="ABC_transporter-like_CS"/>
</dbReference>
<proteinExistence type="predicted"/>
<dbReference type="CDD" id="cd03221">
    <property type="entry name" value="ABCF_EF-3"/>
    <property type="match status" value="2"/>
</dbReference>
<sequence length="700" mass="77870">MEIGRLRGSKSRTARLGIDQTEKKCTLPGFMISVQALRVEFGPRVLFNNLSFSVQPRERIAFAGHNGAGKSTLMKCIAGIIPPSGGQISAPKGTKIGYLPQEGIHVKGRTLWEETESAFGETMALKKKVERLSDELIKMDPRSSPYGDLLEEIGELELKLYANDPDLMKPKIESILKGLGFSEKDFTRDCSEFSGGWQMRIAMAKLFLQQPEVLLLDEPTNHLDIETQIWVEQYLINYPGAILLISHDRALLDTLCTRTIAFAHGRAEEFAGNFSYFEKESVLRKEIRLKQYNAQQREIAETQRFIDRFRASANKATLVQSRIKLLAKIERIPAPERDDSVMNFKFPPPPNSGHTVALIEGVSKAYGPLQIFNNFDFEINKGEKFAIVGPNGAGKSTFCRLVTAQEEPDSGKVTLGHKVAPSFFSQNHADELDPNLTILETVEAVASREAMPQVRNILGCFLFTGDDVFKKIGVLSGGERSRVALTCMLLRPANFLILDEPTNHLDMQSQGVLQRALLDYPGSVMIVSHNRDFLDPLVTKTLEFRPGQQARLFHGNISYYVDKIAEEKSAGKNLAAKQPAGRTTDAAVTPAAVVPKKQSTPGVSRKEQRRLDALAREAKTKILAPLEKELEKLEANIAQQESTQATLSAAMSSDEVTANPEKLRQTTNSLEKATKALDLSYTRWSALTEEIEQVKKEHNL</sequence>
<feature type="domain" description="ABC transporter" evidence="4">
    <location>
        <begin position="357"/>
        <end position="580"/>
    </location>
</feature>
<dbReference type="InterPro" id="IPR032524">
    <property type="entry name" value="ABC_tran_C"/>
</dbReference>
<evidence type="ECO:0000256" key="3">
    <source>
        <dbReference type="SAM" id="MobiDB-lite"/>
    </source>
</evidence>
<protein>
    <submittedName>
        <fullName evidence="5">ABC-F family ATP-binding cassette domain-containing protein</fullName>
    </submittedName>
</protein>
<feature type="domain" description="ABC transporter" evidence="4">
    <location>
        <begin position="32"/>
        <end position="289"/>
    </location>
</feature>
<dbReference type="RefSeq" id="WP_386820025.1">
    <property type="nucleotide sequence ID" value="NZ_JBHUIT010000012.1"/>
</dbReference>
<dbReference type="GO" id="GO:0005524">
    <property type="term" value="F:ATP binding"/>
    <property type="evidence" value="ECO:0007669"/>
    <property type="project" value="UniProtKB-KW"/>
</dbReference>
<dbReference type="PANTHER" id="PTHR42855:SF2">
    <property type="entry name" value="DRUG RESISTANCE ABC TRANSPORTER,ATP-BINDING PROTEIN"/>
    <property type="match status" value="1"/>
</dbReference>
<evidence type="ECO:0000259" key="4">
    <source>
        <dbReference type="PROSITE" id="PS50893"/>
    </source>
</evidence>
<dbReference type="Pfam" id="PF00005">
    <property type="entry name" value="ABC_tran"/>
    <property type="match status" value="2"/>
</dbReference>
<organism evidence="5 6">
    <name type="scientific">Luteolibacter algae</name>
    <dbReference type="NCBI Taxonomy" id="454151"/>
    <lineage>
        <taxon>Bacteria</taxon>
        <taxon>Pseudomonadati</taxon>
        <taxon>Verrucomicrobiota</taxon>
        <taxon>Verrucomicrobiia</taxon>
        <taxon>Verrucomicrobiales</taxon>
        <taxon>Verrucomicrobiaceae</taxon>
        <taxon>Luteolibacter</taxon>
    </lineage>
</organism>
<dbReference type="InterPro" id="IPR051309">
    <property type="entry name" value="ABCF_ATPase"/>
</dbReference>
<dbReference type="Pfam" id="PF16326">
    <property type="entry name" value="ABC_tran_CTD"/>
    <property type="match status" value="1"/>
</dbReference>
<keyword evidence="1" id="KW-0547">Nucleotide-binding</keyword>
<keyword evidence="6" id="KW-1185">Reference proteome</keyword>
<dbReference type="SMART" id="SM00382">
    <property type="entry name" value="AAA"/>
    <property type="match status" value="2"/>
</dbReference>
<keyword evidence="2 5" id="KW-0067">ATP-binding</keyword>
<dbReference type="Gene3D" id="1.10.287.380">
    <property type="entry name" value="Valyl-tRNA synthetase, C-terminal domain"/>
    <property type="match status" value="1"/>
</dbReference>
<name>A0ABW5DBD4_9BACT</name>
<dbReference type="Gene3D" id="3.40.50.300">
    <property type="entry name" value="P-loop containing nucleotide triphosphate hydrolases"/>
    <property type="match status" value="2"/>
</dbReference>
<feature type="region of interest" description="Disordered" evidence="3">
    <location>
        <begin position="645"/>
        <end position="665"/>
    </location>
</feature>
<dbReference type="SUPFAM" id="SSF52540">
    <property type="entry name" value="P-loop containing nucleoside triphosphate hydrolases"/>
    <property type="match status" value="2"/>
</dbReference>
<dbReference type="InterPro" id="IPR027417">
    <property type="entry name" value="P-loop_NTPase"/>
</dbReference>
<reference evidence="6" key="1">
    <citation type="journal article" date="2019" name="Int. J. Syst. Evol. Microbiol.">
        <title>The Global Catalogue of Microorganisms (GCM) 10K type strain sequencing project: providing services to taxonomists for standard genome sequencing and annotation.</title>
        <authorList>
            <consortium name="The Broad Institute Genomics Platform"/>
            <consortium name="The Broad Institute Genome Sequencing Center for Infectious Disease"/>
            <person name="Wu L."/>
            <person name="Ma J."/>
        </authorList>
    </citation>
    <scope>NUCLEOTIDE SEQUENCE [LARGE SCALE GENOMIC DNA]</scope>
    <source>
        <strain evidence="6">CGMCC 4.7106</strain>
    </source>
</reference>
<dbReference type="InterPro" id="IPR032781">
    <property type="entry name" value="ABC_tran_Xtn"/>
</dbReference>
<dbReference type="PANTHER" id="PTHR42855">
    <property type="entry name" value="ABC TRANSPORTER ATP-BINDING SUBUNIT"/>
    <property type="match status" value="1"/>
</dbReference>
<evidence type="ECO:0000256" key="2">
    <source>
        <dbReference type="ARBA" id="ARBA00022840"/>
    </source>
</evidence>
<dbReference type="Pfam" id="PF12848">
    <property type="entry name" value="ABC_tran_Xtn"/>
    <property type="match status" value="1"/>
</dbReference>
<evidence type="ECO:0000313" key="5">
    <source>
        <dbReference type="EMBL" id="MFD2256735.1"/>
    </source>
</evidence>
<comment type="caution">
    <text evidence="5">The sequence shown here is derived from an EMBL/GenBank/DDBJ whole genome shotgun (WGS) entry which is preliminary data.</text>
</comment>
<dbReference type="Proteomes" id="UP001597375">
    <property type="component" value="Unassembled WGS sequence"/>
</dbReference>
<dbReference type="PROSITE" id="PS00211">
    <property type="entry name" value="ABC_TRANSPORTER_1"/>
    <property type="match status" value="1"/>
</dbReference>
<dbReference type="InterPro" id="IPR037118">
    <property type="entry name" value="Val-tRNA_synth_C_sf"/>
</dbReference>
<dbReference type="InterPro" id="IPR003593">
    <property type="entry name" value="AAA+_ATPase"/>
</dbReference>
<dbReference type="EMBL" id="JBHUIT010000012">
    <property type="protein sequence ID" value="MFD2256735.1"/>
    <property type="molecule type" value="Genomic_DNA"/>
</dbReference>
<gene>
    <name evidence="5" type="ORF">ACFSSA_08610</name>
</gene>
<dbReference type="InterPro" id="IPR003439">
    <property type="entry name" value="ABC_transporter-like_ATP-bd"/>
</dbReference>
<dbReference type="PROSITE" id="PS50893">
    <property type="entry name" value="ABC_TRANSPORTER_2"/>
    <property type="match status" value="2"/>
</dbReference>
<evidence type="ECO:0000313" key="6">
    <source>
        <dbReference type="Proteomes" id="UP001597375"/>
    </source>
</evidence>
<evidence type="ECO:0000256" key="1">
    <source>
        <dbReference type="ARBA" id="ARBA00022741"/>
    </source>
</evidence>
<accession>A0ABW5DBD4</accession>